<dbReference type="Proteomes" id="UP000228777">
    <property type="component" value="Unassembled WGS sequence"/>
</dbReference>
<evidence type="ECO:0000313" key="2">
    <source>
        <dbReference type="Proteomes" id="UP000228777"/>
    </source>
</evidence>
<gene>
    <name evidence="1" type="ORF">COS93_01555</name>
</gene>
<accession>A0A2M6Z323</accession>
<reference evidence="2" key="1">
    <citation type="submission" date="2017-09" db="EMBL/GenBank/DDBJ databases">
        <title>Depth-based differentiation of microbial function through sediment-hosted aquifers and enrichment of novel symbionts in the deep terrestrial subsurface.</title>
        <authorList>
            <person name="Probst A.J."/>
            <person name="Ladd B."/>
            <person name="Jarett J.K."/>
            <person name="Geller-Mcgrath D.E."/>
            <person name="Sieber C.M.K."/>
            <person name="Emerson J.B."/>
            <person name="Anantharaman K."/>
            <person name="Thomas B.C."/>
            <person name="Malmstrom R."/>
            <person name="Stieglmeier M."/>
            <person name="Klingl A."/>
            <person name="Woyke T."/>
            <person name="Ryan C.M."/>
            <person name="Banfield J.F."/>
        </authorList>
    </citation>
    <scope>NUCLEOTIDE SEQUENCE [LARGE SCALE GENOMIC DNA]</scope>
</reference>
<dbReference type="AlphaFoldDB" id="A0A2M6Z323"/>
<comment type="caution">
    <text evidence="1">The sequence shown here is derived from an EMBL/GenBank/DDBJ whole genome shotgun (WGS) entry which is preliminary data.</text>
</comment>
<dbReference type="EMBL" id="PEWP01000030">
    <property type="protein sequence ID" value="PIU46818.1"/>
    <property type="molecule type" value="Genomic_DNA"/>
</dbReference>
<sequence length="329" mass="39616">MIIEKILKQLTPERVKKEIETVQKIKLPPELQKWVRKYEKVGKRSEFFWKFIYQIYRIIKPFNLSAIYQNSIIEIKFLIVMFIILLDDIADKTRNKTLLNELLKIPLGWINIKFNRLNQKEKIYLTITINLWDYIKKTISKYPRYKEFKDIFNYDINQTLNAMKYSYLINEYPYLINKTEYWLYSPHTLQGMINCTLDLMCLSKFNIRELGRVREIFWRGQKMARISNCLSTWERELNERDLTSGIFVYSLSSGLLDVDIKNLNKKNIIAKINHSKIEGDLKKEWQQCYDEINYLCRKIKSINSTTVLGQLEKLLLIYLIAEKYRPKIK</sequence>
<evidence type="ECO:0000313" key="1">
    <source>
        <dbReference type="EMBL" id="PIU46818.1"/>
    </source>
</evidence>
<organism evidence="1 2">
    <name type="scientific">bacterium (Candidatus Gribaldobacteria) CG07_land_8_20_14_0_80_33_18</name>
    <dbReference type="NCBI Taxonomy" id="2014272"/>
    <lineage>
        <taxon>Bacteria</taxon>
        <taxon>Candidatus Gribaldobacteria</taxon>
    </lineage>
</organism>
<proteinExistence type="predicted"/>
<protein>
    <submittedName>
        <fullName evidence="1">Uncharacterized protein</fullName>
    </submittedName>
</protein>
<name>A0A2M6Z323_9BACT</name>